<proteinExistence type="predicted"/>
<feature type="transmembrane region" description="Helical" evidence="6">
    <location>
        <begin position="203"/>
        <end position="228"/>
    </location>
</feature>
<keyword evidence="9" id="KW-1185">Reference proteome</keyword>
<dbReference type="CDD" id="cd17323">
    <property type="entry name" value="MFS_Tpo1_MDR_like"/>
    <property type="match status" value="1"/>
</dbReference>
<sequence>MDRGTRQEGEVIGSTPTVPPTAIIPLPRISNDDINDERPHVPKNGVEIKHSPPRDSLEGAQSNGDIEKDAQVGEVPCSPDTTTEKDPNLVQWDGPSDPGNPLNWSLARRWYITMIISFVALFVMFSSSVFAPATQVTAELYNVSEVVMTLSTSFVLLGLAFGPLIWAPLSELYGRMIPLWVGFSGFVILQIPVATAHNVETILIFRFLIGVFGSATTATIAGIIFDIWDPVRRGVAVAIFAVATFVGPVAGPILGSFIVDSHLGWRWTAWLTCIFSGVCAILGIATSRETYGPVILQRRAAQLRQSTRNWALHSELDEHRPTLGDIFTKYFSRPPQMLIMEPILLFMTIYIATTYGMLYLFFFAYPVSFRRDRGWANAGVASLPLLGLSLGIMAGLAIIAYGTKTHFTRKMKEHGSVPPEERLPEVIVGAVCLPIGLFWFSWTSSPDISWVAQTLAGIPIGMGIIIIFLQGINYLIDVYTILSNSAIAANSFVRCICAAAFPLFAVRMYEKLGVNWAGSLLGFFSLAMVPVPILFYVYGARIRSMSRFQVKR</sequence>
<evidence type="ECO:0000256" key="5">
    <source>
        <dbReference type="SAM" id="MobiDB-lite"/>
    </source>
</evidence>
<keyword evidence="4 6" id="KW-0472">Membrane</keyword>
<dbReference type="EMBL" id="LDEV01000039">
    <property type="protein sequence ID" value="KLJ13774.1"/>
    <property type="molecule type" value="Genomic_DNA"/>
</dbReference>
<feature type="transmembrane region" description="Helical" evidence="6">
    <location>
        <begin position="423"/>
        <end position="442"/>
    </location>
</feature>
<comment type="caution">
    <text evidence="8">The sequence shown here is derived from an EMBL/GenBank/DDBJ whole genome shotgun (WGS) entry which is preliminary data.</text>
</comment>
<dbReference type="Pfam" id="PF07690">
    <property type="entry name" value="MFS_1"/>
    <property type="match status" value="1"/>
</dbReference>
<feature type="region of interest" description="Disordered" evidence="5">
    <location>
        <begin position="1"/>
        <end position="96"/>
    </location>
</feature>
<evidence type="ECO:0000256" key="3">
    <source>
        <dbReference type="ARBA" id="ARBA00022989"/>
    </source>
</evidence>
<dbReference type="STRING" id="2060906.A0A0H1BQD2"/>
<dbReference type="FunFam" id="1.20.1250.20:FF:000011">
    <property type="entry name" value="MFS multidrug transporter, putative"/>
    <property type="match status" value="1"/>
</dbReference>
<feature type="transmembrane region" description="Helical" evidence="6">
    <location>
        <begin position="481"/>
        <end position="504"/>
    </location>
</feature>
<feature type="transmembrane region" description="Helical" evidence="6">
    <location>
        <begin position="448"/>
        <end position="469"/>
    </location>
</feature>
<dbReference type="Gene3D" id="1.20.1250.20">
    <property type="entry name" value="MFS general substrate transporter like domains"/>
    <property type="match status" value="1"/>
</dbReference>
<feature type="transmembrane region" description="Helical" evidence="6">
    <location>
        <begin position="516"/>
        <end position="538"/>
    </location>
</feature>
<dbReference type="InterPro" id="IPR036259">
    <property type="entry name" value="MFS_trans_sf"/>
</dbReference>
<feature type="transmembrane region" description="Helical" evidence="6">
    <location>
        <begin position="265"/>
        <end position="285"/>
    </location>
</feature>
<dbReference type="PROSITE" id="PS50850">
    <property type="entry name" value="MFS"/>
    <property type="match status" value="1"/>
</dbReference>
<dbReference type="PANTHER" id="PTHR23502:SF47">
    <property type="entry name" value="MAJOR FACILITATOR SUPERFAMILY (MFS) PROFILE DOMAIN-CONTAINING PROTEIN-RELATED"/>
    <property type="match status" value="1"/>
</dbReference>
<feature type="transmembrane region" description="Helical" evidence="6">
    <location>
        <begin position="146"/>
        <end position="167"/>
    </location>
</feature>
<dbReference type="PANTHER" id="PTHR23502">
    <property type="entry name" value="MAJOR FACILITATOR SUPERFAMILY"/>
    <property type="match status" value="1"/>
</dbReference>
<evidence type="ECO:0000313" key="9">
    <source>
        <dbReference type="Proteomes" id="UP000053573"/>
    </source>
</evidence>
<feature type="transmembrane region" description="Helical" evidence="6">
    <location>
        <begin position="110"/>
        <end position="134"/>
    </location>
</feature>
<feature type="transmembrane region" description="Helical" evidence="6">
    <location>
        <begin position="235"/>
        <end position="259"/>
    </location>
</feature>
<evidence type="ECO:0000259" key="7">
    <source>
        <dbReference type="PROSITE" id="PS50850"/>
    </source>
</evidence>
<feature type="compositionally biased region" description="Basic and acidic residues" evidence="5">
    <location>
        <begin position="36"/>
        <end position="57"/>
    </location>
</feature>
<protein>
    <recommendedName>
        <fullName evidence="7">Major facilitator superfamily (MFS) profile domain-containing protein</fullName>
    </recommendedName>
</protein>
<keyword evidence="3 6" id="KW-1133">Transmembrane helix</keyword>
<feature type="domain" description="Major facilitator superfamily (MFS) profile" evidence="7">
    <location>
        <begin position="112"/>
        <end position="545"/>
    </location>
</feature>
<feature type="transmembrane region" description="Helical" evidence="6">
    <location>
        <begin position="385"/>
        <end position="402"/>
    </location>
</feature>
<keyword evidence="2 6" id="KW-0812">Transmembrane</keyword>
<dbReference type="OrthoDB" id="446368at2759"/>
<evidence type="ECO:0000256" key="2">
    <source>
        <dbReference type="ARBA" id="ARBA00022692"/>
    </source>
</evidence>
<accession>A0A0H1BQD2</accession>
<feature type="transmembrane region" description="Helical" evidence="6">
    <location>
        <begin position="179"/>
        <end position="197"/>
    </location>
</feature>
<dbReference type="InterPro" id="IPR020846">
    <property type="entry name" value="MFS_dom"/>
</dbReference>
<organism evidence="8 9">
    <name type="scientific">Blastomyces silverae</name>
    <dbReference type="NCBI Taxonomy" id="2060906"/>
    <lineage>
        <taxon>Eukaryota</taxon>
        <taxon>Fungi</taxon>
        <taxon>Dikarya</taxon>
        <taxon>Ascomycota</taxon>
        <taxon>Pezizomycotina</taxon>
        <taxon>Eurotiomycetes</taxon>
        <taxon>Eurotiomycetidae</taxon>
        <taxon>Onygenales</taxon>
        <taxon>Ajellomycetaceae</taxon>
        <taxon>Blastomyces</taxon>
    </lineage>
</organism>
<dbReference type="AlphaFoldDB" id="A0A0H1BQD2"/>
<evidence type="ECO:0000313" key="8">
    <source>
        <dbReference type="EMBL" id="KLJ13774.1"/>
    </source>
</evidence>
<dbReference type="Proteomes" id="UP000053573">
    <property type="component" value="Unassembled WGS sequence"/>
</dbReference>
<dbReference type="GO" id="GO:0005886">
    <property type="term" value="C:plasma membrane"/>
    <property type="evidence" value="ECO:0007669"/>
    <property type="project" value="TreeGrafter"/>
</dbReference>
<feature type="transmembrane region" description="Helical" evidence="6">
    <location>
        <begin position="343"/>
        <end position="365"/>
    </location>
</feature>
<evidence type="ECO:0000256" key="1">
    <source>
        <dbReference type="ARBA" id="ARBA00004141"/>
    </source>
</evidence>
<reference evidence="9" key="1">
    <citation type="journal article" date="2015" name="PLoS Genet.">
        <title>The dynamic genome and transcriptome of the human fungal pathogen Blastomyces and close relative Emmonsia.</title>
        <authorList>
            <person name="Munoz J.F."/>
            <person name="Gauthier G.M."/>
            <person name="Desjardins C.A."/>
            <person name="Gallo J.E."/>
            <person name="Holder J."/>
            <person name="Sullivan T.D."/>
            <person name="Marty A.J."/>
            <person name="Carmen J.C."/>
            <person name="Chen Z."/>
            <person name="Ding L."/>
            <person name="Gujja S."/>
            <person name="Magrini V."/>
            <person name="Misas E."/>
            <person name="Mitreva M."/>
            <person name="Priest M."/>
            <person name="Saif S."/>
            <person name="Whiston E.A."/>
            <person name="Young S."/>
            <person name="Zeng Q."/>
            <person name="Goldman W.E."/>
            <person name="Mardis E.R."/>
            <person name="Taylor J.W."/>
            <person name="McEwen J.G."/>
            <person name="Clay O.K."/>
            <person name="Klein B.S."/>
            <person name="Cuomo C.A."/>
        </authorList>
    </citation>
    <scope>NUCLEOTIDE SEQUENCE [LARGE SCALE GENOMIC DNA]</scope>
    <source>
        <strain evidence="9">UAMH 139</strain>
    </source>
</reference>
<evidence type="ECO:0000256" key="4">
    <source>
        <dbReference type="ARBA" id="ARBA00023136"/>
    </source>
</evidence>
<dbReference type="InterPro" id="IPR011701">
    <property type="entry name" value="MFS"/>
</dbReference>
<gene>
    <name evidence="8" type="ORF">EMPG_11315</name>
</gene>
<evidence type="ECO:0000256" key="6">
    <source>
        <dbReference type="SAM" id="Phobius"/>
    </source>
</evidence>
<dbReference type="GO" id="GO:0022857">
    <property type="term" value="F:transmembrane transporter activity"/>
    <property type="evidence" value="ECO:0007669"/>
    <property type="project" value="InterPro"/>
</dbReference>
<name>A0A0H1BQD2_9EURO</name>
<comment type="subcellular location">
    <subcellularLocation>
        <location evidence="1">Membrane</location>
        <topology evidence="1">Multi-pass membrane protein</topology>
    </subcellularLocation>
</comment>
<dbReference type="SUPFAM" id="SSF103473">
    <property type="entry name" value="MFS general substrate transporter"/>
    <property type="match status" value="1"/>
</dbReference>